<dbReference type="PROSITE" id="PS51178">
    <property type="entry name" value="PASTA"/>
    <property type="match status" value="3"/>
</dbReference>
<feature type="domain" description="Protein kinase" evidence="12">
    <location>
        <begin position="11"/>
        <end position="270"/>
    </location>
</feature>
<dbReference type="Gene3D" id="2.60.40.2560">
    <property type="match status" value="1"/>
</dbReference>
<dbReference type="InterPro" id="IPR011009">
    <property type="entry name" value="Kinase-like_dom_sf"/>
</dbReference>
<evidence type="ECO:0000256" key="8">
    <source>
        <dbReference type="ARBA" id="ARBA00048679"/>
    </source>
</evidence>
<comment type="catalytic activity">
    <reaction evidence="8">
        <text>L-seryl-[protein] + ATP = O-phospho-L-seryl-[protein] + ADP + H(+)</text>
        <dbReference type="Rhea" id="RHEA:17989"/>
        <dbReference type="Rhea" id="RHEA-COMP:9863"/>
        <dbReference type="Rhea" id="RHEA-COMP:11604"/>
        <dbReference type="ChEBI" id="CHEBI:15378"/>
        <dbReference type="ChEBI" id="CHEBI:29999"/>
        <dbReference type="ChEBI" id="CHEBI:30616"/>
        <dbReference type="ChEBI" id="CHEBI:83421"/>
        <dbReference type="ChEBI" id="CHEBI:456216"/>
        <dbReference type="EC" id="2.7.11.1"/>
    </reaction>
</comment>
<dbReference type="InterPro" id="IPR005543">
    <property type="entry name" value="PASTA_dom"/>
</dbReference>
<dbReference type="RefSeq" id="WP_148126816.1">
    <property type="nucleotide sequence ID" value="NZ_CP018180.1"/>
</dbReference>
<dbReference type="GO" id="GO:0004674">
    <property type="term" value="F:protein serine/threonine kinase activity"/>
    <property type="evidence" value="ECO:0007669"/>
    <property type="project" value="UniProtKB-KW"/>
</dbReference>
<dbReference type="InterPro" id="IPR008271">
    <property type="entry name" value="Ser/Thr_kinase_AS"/>
</dbReference>
<keyword evidence="6 9" id="KW-0067">ATP-binding</keyword>
<dbReference type="CDD" id="cd06577">
    <property type="entry name" value="PASTA_pknB"/>
    <property type="match status" value="2"/>
</dbReference>
<evidence type="ECO:0000256" key="1">
    <source>
        <dbReference type="ARBA" id="ARBA00012513"/>
    </source>
</evidence>
<dbReference type="SMART" id="SM00740">
    <property type="entry name" value="PASTA"/>
    <property type="match status" value="3"/>
</dbReference>
<dbReference type="InterPro" id="IPR000719">
    <property type="entry name" value="Prot_kinase_dom"/>
</dbReference>
<dbReference type="CDD" id="cd14014">
    <property type="entry name" value="STKc_PknB_like"/>
    <property type="match status" value="1"/>
</dbReference>
<dbReference type="Proteomes" id="UP000324497">
    <property type="component" value="Chromosome"/>
</dbReference>
<dbReference type="InterPro" id="IPR017441">
    <property type="entry name" value="Protein_kinase_ATP_BS"/>
</dbReference>
<dbReference type="PROSITE" id="PS00107">
    <property type="entry name" value="PROTEIN_KINASE_ATP"/>
    <property type="match status" value="1"/>
</dbReference>
<evidence type="ECO:0000256" key="9">
    <source>
        <dbReference type="PROSITE-ProRule" id="PRU10141"/>
    </source>
</evidence>
<dbReference type="AlphaFoldDB" id="A0A3Q8CZJ6"/>
<feature type="domain" description="PASTA" evidence="13">
    <location>
        <begin position="481"/>
        <end position="550"/>
    </location>
</feature>
<feature type="domain" description="PASTA" evidence="13">
    <location>
        <begin position="413"/>
        <end position="480"/>
    </location>
</feature>
<dbReference type="PROSITE" id="PS50011">
    <property type="entry name" value="PROTEIN_KINASE_DOM"/>
    <property type="match status" value="1"/>
</dbReference>
<keyword evidence="5 14" id="KW-0418">Kinase</keyword>
<keyword evidence="3" id="KW-0808">Transferase</keyword>
<dbReference type="Gene3D" id="3.30.200.20">
    <property type="entry name" value="Phosphorylase Kinase, domain 1"/>
    <property type="match status" value="1"/>
</dbReference>
<dbReference type="EC" id="2.7.11.1" evidence="1"/>
<feature type="transmembrane region" description="Helical" evidence="11">
    <location>
        <begin position="323"/>
        <end position="345"/>
    </location>
</feature>
<feature type="binding site" evidence="9">
    <location>
        <position position="40"/>
    </location>
    <ligand>
        <name>ATP</name>
        <dbReference type="ChEBI" id="CHEBI:30616"/>
    </ligand>
</feature>
<evidence type="ECO:0000256" key="11">
    <source>
        <dbReference type="SAM" id="Phobius"/>
    </source>
</evidence>
<dbReference type="PROSITE" id="PS00108">
    <property type="entry name" value="PROTEIN_KINASE_ST"/>
    <property type="match status" value="1"/>
</dbReference>
<evidence type="ECO:0000313" key="14">
    <source>
        <dbReference type="EMBL" id="AUJ32375.1"/>
    </source>
</evidence>
<dbReference type="EMBL" id="CP018180">
    <property type="protein sequence ID" value="AUJ32375.1"/>
    <property type="molecule type" value="Genomic_DNA"/>
</dbReference>
<feature type="compositionally biased region" description="Low complexity" evidence="10">
    <location>
        <begin position="561"/>
        <end position="584"/>
    </location>
</feature>
<accession>A0A3Q8CZJ6</accession>
<dbReference type="PANTHER" id="PTHR43289:SF34">
    <property type="entry name" value="SERINE_THREONINE-PROTEIN KINASE YBDM-RELATED"/>
    <property type="match status" value="1"/>
</dbReference>
<comment type="catalytic activity">
    <reaction evidence="7">
        <text>L-threonyl-[protein] + ATP = O-phospho-L-threonyl-[protein] + ADP + H(+)</text>
        <dbReference type="Rhea" id="RHEA:46608"/>
        <dbReference type="Rhea" id="RHEA-COMP:11060"/>
        <dbReference type="Rhea" id="RHEA-COMP:11605"/>
        <dbReference type="ChEBI" id="CHEBI:15378"/>
        <dbReference type="ChEBI" id="CHEBI:30013"/>
        <dbReference type="ChEBI" id="CHEBI:30616"/>
        <dbReference type="ChEBI" id="CHEBI:61977"/>
        <dbReference type="ChEBI" id="CHEBI:456216"/>
        <dbReference type="EC" id="2.7.11.1"/>
    </reaction>
</comment>
<keyword evidence="11" id="KW-1133">Transmembrane helix</keyword>
<keyword evidence="11" id="KW-0812">Transmembrane</keyword>
<gene>
    <name evidence="14" type="ORF">BSQ50_07255</name>
</gene>
<dbReference type="GO" id="GO:0005524">
    <property type="term" value="F:ATP binding"/>
    <property type="evidence" value="ECO:0007669"/>
    <property type="project" value="UniProtKB-UniRule"/>
</dbReference>
<evidence type="ECO:0000256" key="3">
    <source>
        <dbReference type="ARBA" id="ARBA00022679"/>
    </source>
</evidence>
<dbReference type="FunFam" id="1.10.510.10:FF:000021">
    <property type="entry name" value="Serine/threonine protein kinase"/>
    <property type="match status" value="1"/>
</dbReference>
<dbReference type="Gene3D" id="3.30.10.20">
    <property type="match status" value="2"/>
</dbReference>
<evidence type="ECO:0000256" key="5">
    <source>
        <dbReference type="ARBA" id="ARBA00022777"/>
    </source>
</evidence>
<evidence type="ECO:0000256" key="2">
    <source>
        <dbReference type="ARBA" id="ARBA00022527"/>
    </source>
</evidence>
<evidence type="ECO:0000313" key="15">
    <source>
        <dbReference type="Proteomes" id="UP000324497"/>
    </source>
</evidence>
<keyword evidence="2 14" id="KW-0723">Serine/threonine-protein kinase</keyword>
<dbReference type="Gene3D" id="1.10.510.10">
    <property type="entry name" value="Transferase(Phosphotransferase) domain 1"/>
    <property type="match status" value="1"/>
</dbReference>
<keyword evidence="15" id="KW-1185">Reference proteome</keyword>
<evidence type="ECO:0000259" key="12">
    <source>
        <dbReference type="PROSITE" id="PS50011"/>
    </source>
</evidence>
<reference evidence="14 15" key="1">
    <citation type="submission" date="2016-11" db="EMBL/GenBank/DDBJ databases">
        <title>Interaction between Lactobacillus species and yeast in water kefir.</title>
        <authorList>
            <person name="Behr J."/>
            <person name="Xu D."/>
            <person name="Vogel R.F."/>
        </authorList>
    </citation>
    <scope>NUCLEOTIDE SEQUENCE [LARGE SCALE GENOMIC DNA]</scope>
    <source>
        <strain evidence="14 15">TMW 1.1827</strain>
    </source>
</reference>
<dbReference type="PANTHER" id="PTHR43289">
    <property type="entry name" value="MITOGEN-ACTIVATED PROTEIN KINASE KINASE KINASE 20-RELATED"/>
    <property type="match status" value="1"/>
</dbReference>
<evidence type="ECO:0000256" key="6">
    <source>
        <dbReference type="ARBA" id="ARBA00022840"/>
    </source>
</evidence>
<name>A0A3Q8CZJ6_9LACO</name>
<keyword evidence="4 9" id="KW-0547">Nucleotide-binding</keyword>
<dbReference type="FunFam" id="3.30.200.20:FF:000035">
    <property type="entry name" value="Serine/threonine protein kinase Stk1"/>
    <property type="match status" value="1"/>
</dbReference>
<dbReference type="KEGG" id="lng:BSQ50_07255"/>
<evidence type="ECO:0000259" key="13">
    <source>
        <dbReference type="PROSITE" id="PS51178"/>
    </source>
</evidence>
<organism evidence="14 15">
    <name type="scientific">Liquorilactobacillus nagelii</name>
    <dbReference type="NCBI Taxonomy" id="82688"/>
    <lineage>
        <taxon>Bacteria</taxon>
        <taxon>Bacillati</taxon>
        <taxon>Bacillota</taxon>
        <taxon>Bacilli</taxon>
        <taxon>Lactobacillales</taxon>
        <taxon>Lactobacillaceae</taxon>
        <taxon>Liquorilactobacillus</taxon>
    </lineage>
</organism>
<keyword evidence="11" id="KW-0472">Membrane</keyword>
<proteinExistence type="predicted"/>
<protein>
    <recommendedName>
        <fullName evidence="1">non-specific serine/threonine protein kinase</fullName>
        <ecNumber evidence="1">2.7.11.1</ecNumber>
    </recommendedName>
</protein>
<dbReference type="Pfam" id="PF00069">
    <property type="entry name" value="Pkinase"/>
    <property type="match status" value="1"/>
</dbReference>
<dbReference type="SMART" id="SM00220">
    <property type="entry name" value="S_TKc"/>
    <property type="match status" value="1"/>
</dbReference>
<feature type="domain" description="PASTA" evidence="13">
    <location>
        <begin position="345"/>
        <end position="412"/>
    </location>
</feature>
<dbReference type="Pfam" id="PF03793">
    <property type="entry name" value="PASTA"/>
    <property type="match status" value="3"/>
</dbReference>
<evidence type="ECO:0000256" key="4">
    <source>
        <dbReference type="ARBA" id="ARBA00022741"/>
    </source>
</evidence>
<evidence type="ECO:0000256" key="10">
    <source>
        <dbReference type="SAM" id="MobiDB-lite"/>
    </source>
</evidence>
<evidence type="ECO:0000256" key="7">
    <source>
        <dbReference type="ARBA" id="ARBA00047899"/>
    </source>
</evidence>
<dbReference type="NCBIfam" id="NF033483">
    <property type="entry name" value="PknB_PASTA_kin"/>
    <property type="match status" value="1"/>
</dbReference>
<feature type="region of interest" description="Disordered" evidence="10">
    <location>
        <begin position="554"/>
        <end position="584"/>
    </location>
</feature>
<dbReference type="SUPFAM" id="SSF56112">
    <property type="entry name" value="Protein kinase-like (PK-like)"/>
    <property type="match status" value="1"/>
</dbReference>
<sequence length="672" mass="73566">MRAGYVLSGRYKIKQTLGEGGMANVYLAQDLILQRPVAVKLMRLDLRDDPAAVRRFQREAISLTELTHPNIVSIYDVGEDNGMQYLIMEYVEGTDLKAYIQQNFPLSFPTVVAIMEQILAAVEHAHSHGIIHRDLKPQNILIDQAGQVKITDFGIALATTDSLTQTNTLMGSVHYLSPEQARGSVVTKQSDIYSLGIILFELLTKRVPFQGETAVSIALKHYKDEMPAVRQFNSEIPQALENVIAHATAKSLADRYQTAAEMAADLKTALNLERANEMPWHPAQYLDDETKVLEPIVVDKSQKNQTTEKKPVKKKPWSKKKKWLVIIAAFVGFLIILSLIAYAVAPRSVKVPDLQGMTKGEAEAVLQQKQLKVGKIKHRASEKYYEGQIVTTDPATGLSVRQNSKVTLVLSSGPEKRPFGNYNGQSFSKVKRQLEKKGVTVLKDTKHSEKVAAGEIISQSIRPKKKIVWQDTTVTFTVSSGTNVIKLRDLTGYTRKSVGDYAAERGLELQSNWQDGSSGTENKADLVVGQNPAAGTIVQSGSILSVTFANATSTTDKDSSVDSSKSNDSSSSVSNETSASSSTANNQFNLAVTIPYNSAGINSTSSSSTAQQVQVYLADDNHSLDQVYQTLSITKDTKISLPFTLNKSKTGKYKIVENGTTIAENSNVTSGN</sequence>